<dbReference type="GO" id="GO:0031151">
    <property type="term" value="F:histone H3K79 methyltransferase activity"/>
    <property type="evidence" value="ECO:0007669"/>
    <property type="project" value="InterPro"/>
</dbReference>
<comment type="caution">
    <text evidence="5">The sequence shown here is derived from an EMBL/GenBank/DDBJ whole genome shotgun (WGS) entry which is preliminary data.</text>
</comment>
<name>A0A2M7DR12_9BACT</name>
<dbReference type="PANTHER" id="PTHR13610">
    <property type="entry name" value="METHYLTRANSFERASE DOMAIN-CONTAINING PROTEIN"/>
    <property type="match status" value="1"/>
</dbReference>
<dbReference type="EMBL" id="PETS01000002">
    <property type="protein sequence ID" value="PIV52168.1"/>
    <property type="molecule type" value="Genomic_DNA"/>
</dbReference>
<organism evidence="5 6">
    <name type="scientific">Candidatus Falkowbacteria bacterium CG02_land_8_20_14_3_00_36_14</name>
    <dbReference type="NCBI Taxonomy" id="1974560"/>
    <lineage>
        <taxon>Bacteria</taxon>
        <taxon>Candidatus Falkowiibacteriota</taxon>
    </lineage>
</organism>
<evidence type="ECO:0000313" key="6">
    <source>
        <dbReference type="Proteomes" id="UP000228896"/>
    </source>
</evidence>
<keyword evidence="1" id="KW-0489">Methyltransferase</keyword>
<dbReference type="PANTHER" id="PTHR13610:SF11">
    <property type="entry name" value="METHYLTRANSFERASE DOMAIN-CONTAINING PROTEIN"/>
    <property type="match status" value="1"/>
</dbReference>
<dbReference type="GO" id="GO:0032259">
    <property type="term" value="P:methylation"/>
    <property type="evidence" value="ECO:0007669"/>
    <property type="project" value="UniProtKB-KW"/>
</dbReference>
<dbReference type="AlphaFoldDB" id="A0A2M7DR12"/>
<keyword evidence="2" id="KW-0808">Transferase</keyword>
<proteinExistence type="predicted"/>
<dbReference type="Gene3D" id="3.40.50.150">
    <property type="entry name" value="Vaccinia Virus protein VP39"/>
    <property type="match status" value="1"/>
</dbReference>
<evidence type="ECO:0000256" key="2">
    <source>
        <dbReference type="ARBA" id="ARBA00022679"/>
    </source>
</evidence>
<evidence type="ECO:0000313" key="5">
    <source>
        <dbReference type="EMBL" id="PIV52168.1"/>
    </source>
</evidence>
<dbReference type="SUPFAM" id="SSF53335">
    <property type="entry name" value="S-adenosyl-L-methionine-dependent methyltransferases"/>
    <property type="match status" value="1"/>
</dbReference>
<sequence length="171" mass="19680">MHWLLFIFAAIILLSVVFANMSLAPWVPTRSRDLKRIFQLSQLKPDEIFYDLGCGNGKTVIYASKNYKAKAIGLEIALPLFFVCKLRQIFHKDKNLIFKFKNLFSEDLSPADVIYFFAMPDKISGRLKDKLANEAKSGVRIISYVFPIKNWVPAVVDKPSEKDLPIYLYKI</sequence>
<reference evidence="6" key="1">
    <citation type="submission" date="2017-09" db="EMBL/GenBank/DDBJ databases">
        <title>Depth-based differentiation of microbial function through sediment-hosted aquifers and enrichment of novel symbionts in the deep terrestrial subsurface.</title>
        <authorList>
            <person name="Probst A.J."/>
            <person name="Ladd B."/>
            <person name="Jarett J.K."/>
            <person name="Geller-Mcgrath D.E."/>
            <person name="Sieber C.M.K."/>
            <person name="Emerson J.B."/>
            <person name="Anantharaman K."/>
            <person name="Thomas B.C."/>
            <person name="Malmstrom R."/>
            <person name="Stieglmeier M."/>
            <person name="Klingl A."/>
            <person name="Woyke T."/>
            <person name="Ryan C.M."/>
            <person name="Banfield J.F."/>
        </authorList>
    </citation>
    <scope>NUCLEOTIDE SEQUENCE [LARGE SCALE GENOMIC DNA]</scope>
</reference>
<dbReference type="InterPro" id="IPR026170">
    <property type="entry name" value="FAM173A/B"/>
</dbReference>
<protein>
    <recommendedName>
        <fullName evidence="4">DOT1 domain-containing protein</fullName>
    </recommendedName>
</protein>
<dbReference type="InterPro" id="IPR029063">
    <property type="entry name" value="SAM-dependent_MTases_sf"/>
</dbReference>
<keyword evidence="3" id="KW-0949">S-adenosyl-L-methionine</keyword>
<dbReference type="InterPro" id="IPR025789">
    <property type="entry name" value="DOT1_dom"/>
</dbReference>
<accession>A0A2M7DR12</accession>
<feature type="domain" description="DOT1" evidence="4">
    <location>
        <begin position="34"/>
        <end position="77"/>
    </location>
</feature>
<dbReference type="Pfam" id="PF08123">
    <property type="entry name" value="DOT1"/>
    <property type="match status" value="1"/>
</dbReference>
<gene>
    <name evidence="5" type="ORF">COS18_00195</name>
</gene>
<evidence type="ECO:0000256" key="1">
    <source>
        <dbReference type="ARBA" id="ARBA00022603"/>
    </source>
</evidence>
<dbReference type="Proteomes" id="UP000228896">
    <property type="component" value="Unassembled WGS sequence"/>
</dbReference>
<evidence type="ECO:0000259" key="4">
    <source>
        <dbReference type="Pfam" id="PF08123"/>
    </source>
</evidence>
<evidence type="ECO:0000256" key="3">
    <source>
        <dbReference type="ARBA" id="ARBA00022691"/>
    </source>
</evidence>